<keyword evidence="7" id="KW-0963">Cytoplasm</keyword>
<dbReference type="STRING" id="927664.SAMN05421780_10137"/>
<evidence type="ECO:0000256" key="5">
    <source>
        <dbReference type="ARBA" id="ARBA00038063"/>
    </source>
</evidence>
<evidence type="ECO:0000256" key="6">
    <source>
        <dbReference type="ARBA" id="ARBA00050038"/>
    </source>
</evidence>
<dbReference type="FunFam" id="3.40.50.1470:FF:000001">
    <property type="entry name" value="Peptidyl-tRNA hydrolase"/>
    <property type="match status" value="1"/>
</dbReference>
<dbReference type="PANTHER" id="PTHR17224:SF1">
    <property type="entry name" value="PEPTIDYL-TRNA HYDROLASE"/>
    <property type="match status" value="1"/>
</dbReference>
<evidence type="ECO:0000256" key="7">
    <source>
        <dbReference type="HAMAP-Rule" id="MF_00083"/>
    </source>
</evidence>
<evidence type="ECO:0000313" key="11">
    <source>
        <dbReference type="Proteomes" id="UP000199514"/>
    </source>
</evidence>
<dbReference type="EMBL" id="FOLE01000001">
    <property type="protein sequence ID" value="SFB71069.1"/>
    <property type="molecule type" value="Genomic_DNA"/>
</dbReference>
<dbReference type="Proteomes" id="UP000199514">
    <property type="component" value="Unassembled WGS sequence"/>
</dbReference>
<comment type="subunit">
    <text evidence="7">Monomer.</text>
</comment>
<evidence type="ECO:0000256" key="4">
    <source>
        <dbReference type="ARBA" id="ARBA00022884"/>
    </source>
</evidence>
<dbReference type="PANTHER" id="PTHR17224">
    <property type="entry name" value="PEPTIDYL-TRNA HYDROLASE"/>
    <property type="match status" value="1"/>
</dbReference>
<dbReference type="CDD" id="cd00462">
    <property type="entry name" value="PTH"/>
    <property type="match status" value="1"/>
</dbReference>
<keyword evidence="2 7" id="KW-0820">tRNA-binding</keyword>
<feature type="binding site" evidence="7">
    <location>
        <position position="65"/>
    </location>
    <ligand>
        <name>tRNA</name>
        <dbReference type="ChEBI" id="CHEBI:17843"/>
    </ligand>
</feature>
<feature type="site" description="Stabilizes the basic form of H active site to accept a proton" evidence="7">
    <location>
        <position position="92"/>
    </location>
</feature>
<dbReference type="GO" id="GO:0000049">
    <property type="term" value="F:tRNA binding"/>
    <property type="evidence" value="ECO:0007669"/>
    <property type="project" value="UniProtKB-UniRule"/>
</dbReference>
<dbReference type="NCBIfam" id="TIGR00447">
    <property type="entry name" value="pth"/>
    <property type="match status" value="1"/>
</dbReference>
<dbReference type="GO" id="GO:0004045">
    <property type="term" value="F:peptidyl-tRNA hydrolase activity"/>
    <property type="evidence" value="ECO:0007669"/>
    <property type="project" value="UniProtKB-UniRule"/>
</dbReference>
<evidence type="ECO:0000256" key="8">
    <source>
        <dbReference type="RuleBase" id="RU000673"/>
    </source>
</evidence>
<dbReference type="PROSITE" id="PS01195">
    <property type="entry name" value="PEPT_TRNA_HYDROL_1"/>
    <property type="match status" value="1"/>
</dbReference>
<organism evidence="10 11">
    <name type="scientific">Flexibacter flexilis DSM 6793</name>
    <dbReference type="NCBI Taxonomy" id="927664"/>
    <lineage>
        <taxon>Bacteria</taxon>
        <taxon>Pseudomonadati</taxon>
        <taxon>Bacteroidota</taxon>
        <taxon>Cytophagia</taxon>
        <taxon>Cytophagales</taxon>
        <taxon>Flexibacteraceae</taxon>
        <taxon>Flexibacter</taxon>
    </lineage>
</organism>
<comment type="subcellular location">
    <subcellularLocation>
        <location evidence="7">Cytoplasm</location>
    </subcellularLocation>
</comment>
<dbReference type="Gene3D" id="3.40.50.1470">
    <property type="entry name" value="Peptidyl-tRNA hydrolase"/>
    <property type="match status" value="1"/>
</dbReference>
<protein>
    <recommendedName>
        <fullName evidence="6 7">Peptidyl-tRNA hydrolase</fullName>
        <shortName evidence="7">Pth</shortName>
        <ecNumber evidence="1 7">3.1.1.29</ecNumber>
    </recommendedName>
</protein>
<feature type="active site" description="Proton acceptor" evidence="7">
    <location>
        <position position="20"/>
    </location>
</feature>
<evidence type="ECO:0000256" key="9">
    <source>
        <dbReference type="RuleBase" id="RU004320"/>
    </source>
</evidence>
<dbReference type="EC" id="3.1.1.29" evidence="1 7"/>
<feature type="binding site" evidence="7">
    <location>
        <position position="15"/>
    </location>
    <ligand>
        <name>tRNA</name>
        <dbReference type="ChEBI" id="CHEBI:17843"/>
    </ligand>
</feature>
<dbReference type="InterPro" id="IPR001328">
    <property type="entry name" value="Pept_tRNA_hydro"/>
</dbReference>
<comment type="catalytic activity">
    <reaction evidence="7 8">
        <text>an N-acyl-L-alpha-aminoacyl-tRNA + H2O = an N-acyl-L-amino acid + a tRNA + H(+)</text>
        <dbReference type="Rhea" id="RHEA:54448"/>
        <dbReference type="Rhea" id="RHEA-COMP:10123"/>
        <dbReference type="Rhea" id="RHEA-COMP:13883"/>
        <dbReference type="ChEBI" id="CHEBI:15377"/>
        <dbReference type="ChEBI" id="CHEBI:15378"/>
        <dbReference type="ChEBI" id="CHEBI:59874"/>
        <dbReference type="ChEBI" id="CHEBI:78442"/>
        <dbReference type="ChEBI" id="CHEBI:138191"/>
        <dbReference type="EC" id="3.1.1.29"/>
    </reaction>
</comment>
<accession>A0A1I1D7U4</accession>
<name>A0A1I1D7U4_9BACT</name>
<evidence type="ECO:0000313" key="10">
    <source>
        <dbReference type="EMBL" id="SFB71069.1"/>
    </source>
</evidence>
<evidence type="ECO:0000256" key="1">
    <source>
        <dbReference type="ARBA" id="ARBA00013260"/>
    </source>
</evidence>
<gene>
    <name evidence="7" type="primary">pth</name>
    <name evidence="10" type="ORF">SAMN05421780_10137</name>
</gene>
<dbReference type="GO" id="GO:0072344">
    <property type="term" value="P:rescue of stalled ribosome"/>
    <property type="evidence" value="ECO:0007669"/>
    <property type="project" value="UniProtKB-UniRule"/>
</dbReference>
<feature type="site" description="Discriminates between blocked and unblocked aminoacyl-tRNA" evidence="7">
    <location>
        <position position="10"/>
    </location>
</feature>
<sequence>MKYLIVGLGNIGPQYELTRHNIGFLVLDRLAELHKAPAFSSDRLAFTTEFRYKNAVLHLIKPTTFMNLSGKAVSHWLNTLKIPKENMMVITDDLALPYGKLRIKSKGSNGGHNGLGNIQEVLGSQDYPRLRFGVGSNFSKGKQVDYVLSNFDQNEMAELPIHLDRCSEAIVSFCMAGIERTMNQFNTK</sequence>
<evidence type="ECO:0000256" key="3">
    <source>
        <dbReference type="ARBA" id="ARBA00022801"/>
    </source>
</evidence>
<keyword evidence="4 7" id="KW-0694">RNA-binding</keyword>
<evidence type="ECO:0000256" key="2">
    <source>
        <dbReference type="ARBA" id="ARBA00022555"/>
    </source>
</evidence>
<feature type="binding site" evidence="7">
    <location>
        <position position="113"/>
    </location>
    <ligand>
        <name>tRNA</name>
        <dbReference type="ChEBI" id="CHEBI:17843"/>
    </ligand>
</feature>
<dbReference type="InterPro" id="IPR018171">
    <property type="entry name" value="Pept_tRNA_hydro_CS"/>
</dbReference>
<dbReference type="AlphaFoldDB" id="A0A1I1D7U4"/>
<dbReference type="GO" id="GO:0006515">
    <property type="term" value="P:protein quality control for misfolded or incompletely synthesized proteins"/>
    <property type="evidence" value="ECO:0007669"/>
    <property type="project" value="UniProtKB-UniRule"/>
</dbReference>
<dbReference type="OrthoDB" id="9800507at2"/>
<dbReference type="RefSeq" id="WP_091505534.1">
    <property type="nucleotide sequence ID" value="NZ_FOLE01000001.1"/>
</dbReference>
<keyword evidence="3 7" id="KW-0378">Hydrolase</keyword>
<reference evidence="10 11" key="1">
    <citation type="submission" date="2016-10" db="EMBL/GenBank/DDBJ databases">
        <authorList>
            <person name="de Groot N.N."/>
        </authorList>
    </citation>
    <scope>NUCLEOTIDE SEQUENCE [LARGE SCALE GENOMIC DNA]</scope>
    <source>
        <strain evidence="10 11">DSM 6793</strain>
    </source>
</reference>
<dbReference type="GO" id="GO:0005737">
    <property type="term" value="C:cytoplasm"/>
    <property type="evidence" value="ECO:0007669"/>
    <property type="project" value="UniProtKB-SubCell"/>
</dbReference>
<dbReference type="SUPFAM" id="SSF53178">
    <property type="entry name" value="Peptidyl-tRNA hydrolase-like"/>
    <property type="match status" value="1"/>
</dbReference>
<comment type="function">
    <text evidence="7">Hydrolyzes ribosome-free peptidyl-tRNAs (with 1 or more amino acids incorporated), which drop off the ribosome during protein synthesis, or as a result of ribosome stalling.</text>
</comment>
<dbReference type="HAMAP" id="MF_00083">
    <property type="entry name" value="Pept_tRNA_hydro_bact"/>
    <property type="match status" value="1"/>
</dbReference>
<comment type="function">
    <text evidence="7">Catalyzes the release of premature peptidyl moieties from peptidyl-tRNA molecules trapped in stalled 50S ribosomal subunits, and thus maintains levels of free tRNAs and 50S ribosomes.</text>
</comment>
<keyword evidence="11" id="KW-1185">Reference proteome</keyword>
<dbReference type="Pfam" id="PF01195">
    <property type="entry name" value="Pept_tRNA_hydro"/>
    <property type="match status" value="1"/>
</dbReference>
<proteinExistence type="inferred from homology"/>
<comment type="similarity">
    <text evidence="5 7 9">Belongs to the PTH family.</text>
</comment>
<feature type="binding site" evidence="7">
    <location>
        <position position="67"/>
    </location>
    <ligand>
        <name>tRNA</name>
        <dbReference type="ChEBI" id="CHEBI:17843"/>
    </ligand>
</feature>
<dbReference type="InterPro" id="IPR036416">
    <property type="entry name" value="Pept_tRNA_hydro_sf"/>
</dbReference>